<evidence type="ECO:0000313" key="3">
    <source>
        <dbReference type="Proteomes" id="UP000078543"/>
    </source>
</evidence>
<dbReference type="EMBL" id="LWQU01000104">
    <property type="protein sequence ID" value="OAN55128.1"/>
    <property type="molecule type" value="Genomic_DNA"/>
</dbReference>
<gene>
    <name evidence="2" type="ORF">A6A05_00785</name>
</gene>
<dbReference type="STRING" id="1437059.A6A05_00785"/>
<evidence type="ECO:0000259" key="1">
    <source>
        <dbReference type="Pfam" id="PF01882"/>
    </source>
</evidence>
<reference evidence="2 3" key="1">
    <citation type="submission" date="2016-04" db="EMBL/GenBank/DDBJ databases">
        <title>Draft genome sequence of freshwater magnetotactic bacteria Magnetospirillum marisnigri SP-1 and Magnetospirillum moscoviense BB-1.</title>
        <authorList>
            <person name="Koziaeva V."/>
            <person name="Dziuba M.V."/>
            <person name="Ivanov T.M."/>
            <person name="Kuznetsov B."/>
            <person name="Grouzdev D.S."/>
        </authorList>
    </citation>
    <scope>NUCLEOTIDE SEQUENCE [LARGE SCALE GENOMIC DNA]</scope>
    <source>
        <strain evidence="2 3">BB-1</strain>
    </source>
</reference>
<accession>A0A178MYV7</accession>
<dbReference type="Pfam" id="PF01882">
    <property type="entry name" value="DUF58"/>
    <property type="match status" value="1"/>
</dbReference>
<dbReference type="RefSeq" id="WP_068498256.1">
    <property type="nucleotide sequence ID" value="NZ_LWQU01000104.1"/>
</dbReference>
<name>A0A178MYV7_9PROT</name>
<dbReference type="AlphaFoldDB" id="A0A178MYV7"/>
<dbReference type="InterPro" id="IPR002881">
    <property type="entry name" value="DUF58"/>
</dbReference>
<dbReference type="OrthoDB" id="9794556at2"/>
<feature type="domain" description="DUF58" evidence="1">
    <location>
        <begin position="47"/>
        <end position="242"/>
    </location>
</feature>
<dbReference type="PANTHER" id="PTHR33608:SF6">
    <property type="entry name" value="BLL2464 PROTEIN"/>
    <property type="match status" value="1"/>
</dbReference>
<dbReference type="Proteomes" id="UP000078543">
    <property type="component" value="Unassembled WGS sequence"/>
</dbReference>
<keyword evidence="3" id="KW-1185">Reference proteome</keyword>
<sequence>MTTEGAARQLAARLPPLLVAAERVAAAVTGGAHGRRRAGPGESFWQFRHAQTGDPASAIDWRQSARGQDLFVRQTEWAAAQTVWLWCDGTASMEWRSDPNLPTKAERALVLTLALAACLLRGGERVAAAGWLPTGHGPQALSRLAAALAATPAPPAAPPPKGVEMVLVSDFLEPLDMIAARVRAWAGGRAGGHLLQVLDPAEETLPFDGRIRFTDPESGAEFLARRAQDLRDGYQQRMTAHRDGLVAIARAAGWSFSCHHSDQPPQTALLALYRRLASPRNGLPC</sequence>
<dbReference type="PANTHER" id="PTHR33608">
    <property type="entry name" value="BLL2464 PROTEIN"/>
    <property type="match status" value="1"/>
</dbReference>
<proteinExistence type="predicted"/>
<comment type="caution">
    <text evidence="2">The sequence shown here is derived from an EMBL/GenBank/DDBJ whole genome shotgun (WGS) entry which is preliminary data.</text>
</comment>
<evidence type="ECO:0000313" key="2">
    <source>
        <dbReference type="EMBL" id="OAN55128.1"/>
    </source>
</evidence>
<organism evidence="2 3">
    <name type="scientific">Magnetospirillum moscoviense</name>
    <dbReference type="NCBI Taxonomy" id="1437059"/>
    <lineage>
        <taxon>Bacteria</taxon>
        <taxon>Pseudomonadati</taxon>
        <taxon>Pseudomonadota</taxon>
        <taxon>Alphaproteobacteria</taxon>
        <taxon>Rhodospirillales</taxon>
        <taxon>Rhodospirillaceae</taxon>
        <taxon>Magnetospirillum</taxon>
    </lineage>
</organism>
<protein>
    <recommendedName>
        <fullName evidence="1">DUF58 domain-containing protein</fullName>
    </recommendedName>
</protein>